<feature type="binding site" evidence="10">
    <location>
        <begin position="255"/>
        <end position="259"/>
    </location>
    <ligand>
        <name>substrate</name>
    </ligand>
</feature>
<evidence type="ECO:0000256" key="7">
    <source>
        <dbReference type="ARBA" id="ARBA00047473"/>
    </source>
</evidence>
<dbReference type="Pfam" id="PF00984">
    <property type="entry name" value="UDPG_MGDP_dh"/>
    <property type="match status" value="1"/>
</dbReference>
<dbReference type="InterPro" id="IPR036291">
    <property type="entry name" value="NAD(P)-bd_dom_sf"/>
</dbReference>
<dbReference type="InterPro" id="IPR001732">
    <property type="entry name" value="UDP-Glc/GDP-Man_DH_N"/>
</dbReference>
<feature type="binding site" evidence="11">
    <location>
        <position position="35"/>
    </location>
    <ligand>
        <name>NAD(+)</name>
        <dbReference type="ChEBI" id="CHEBI:57540"/>
    </ligand>
</feature>
<dbReference type="SMART" id="SM00984">
    <property type="entry name" value="UDPG_MGDP_dh_C"/>
    <property type="match status" value="1"/>
</dbReference>
<evidence type="ECO:0000313" key="13">
    <source>
        <dbReference type="EMBL" id="CRX38085.1"/>
    </source>
</evidence>
<evidence type="ECO:0000256" key="6">
    <source>
        <dbReference type="ARBA" id="ARBA00023027"/>
    </source>
</evidence>
<evidence type="ECO:0000256" key="4">
    <source>
        <dbReference type="ARBA" id="ARBA00015132"/>
    </source>
</evidence>
<evidence type="ECO:0000256" key="11">
    <source>
        <dbReference type="PIRSR" id="PIRSR500134-3"/>
    </source>
</evidence>
<dbReference type="Proteomes" id="UP000220251">
    <property type="component" value="Unassembled WGS sequence"/>
</dbReference>
<dbReference type="GO" id="GO:0003979">
    <property type="term" value="F:UDP-glucose 6-dehydrogenase activity"/>
    <property type="evidence" value="ECO:0007669"/>
    <property type="project" value="UniProtKB-EC"/>
</dbReference>
<dbReference type="GO" id="GO:0051287">
    <property type="term" value="F:NAD binding"/>
    <property type="evidence" value="ECO:0007669"/>
    <property type="project" value="InterPro"/>
</dbReference>
<feature type="binding site" evidence="10">
    <location>
        <position position="210"/>
    </location>
    <ligand>
        <name>substrate</name>
    </ligand>
</feature>
<dbReference type="Pfam" id="PF03721">
    <property type="entry name" value="UDPG_MGDP_dh_N"/>
    <property type="match status" value="1"/>
</dbReference>
<dbReference type="EMBL" id="CWGJ01000011">
    <property type="protein sequence ID" value="CRX38085.1"/>
    <property type="molecule type" value="Genomic_DNA"/>
</dbReference>
<dbReference type="SUPFAM" id="SSF51735">
    <property type="entry name" value="NAD(P)-binding Rossmann-fold domains"/>
    <property type="match status" value="1"/>
</dbReference>
<dbReference type="InterPro" id="IPR014027">
    <property type="entry name" value="UDP-Glc/GDP-Man_DH_C"/>
</dbReference>
<name>A0A0H5E4F3_9BACT</name>
<dbReference type="InterPro" id="IPR017476">
    <property type="entry name" value="UDP-Glc/GDP-Man"/>
</dbReference>
<comment type="similarity">
    <text evidence="2 8">Belongs to the UDP-glucose/GDP-mannose dehydrogenase family.</text>
</comment>
<dbReference type="GO" id="GO:0006065">
    <property type="term" value="P:UDP-glucuronate biosynthetic process"/>
    <property type="evidence" value="ECO:0007669"/>
    <property type="project" value="UniProtKB-UniPathway"/>
</dbReference>
<dbReference type="AlphaFoldDB" id="A0A0H5E4F3"/>
<protein>
    <recommendedName>
        <fullName evidence="4 8">UDP-glucose 6-dehydrogenase</fullName>
        <ecNumber evidence="3 8">1.1.1.22</ecNumber>
    </recommendedName>
</protein>
<dbReference type="UniPathway" id="UPA00038">
    <property type="reaction ID" value="UER00491"/>
</dbReference>
<dbReference type="Gene3D" id="1.20.5.100">
    <property type="entry name" value="Cytochrome c1, transmembrane anchor, C-terminal"/>
    <property type="match status" value="1"/>
</dbReference>
<feature type="binding site" evidence="11">
    <location>
        <position position="30"/>
    </location>
    <ligand>
        <name>NAD(+)</name>
        <dbReference type="ChEBI" id="CHEBI:57540"/>
    </ligand>
</feature>
<dbReference type="RefSeq" id="WP_098037938.1">
    <property type="nucleotide sequence ID" value="NZ_CWGJ01000011.1"/>
</dbReference>
<evidence type="ECO:0000256" key="5">
    <source>
        <dbReference type="ARBA" id="ARBA00023002"/>
    </source>
</evidence>
<feature type="binding site" evidence="11">
    <location>
        <position position="86"/>
    </location>
    <ligand>
        <name>NAD(+)</name>
        <dbReference type="ChEBI" id="CHEBI:57540"/>
    </ligand>
</feature>
<evidence type="ECO:0000256" key="3">
    <source>
        <dbReference type="ARBA" id="ARBA00012954"/>
    </source>
</evidence>
<gene>
    <name evidence="13" type="primary">ugd</name>
    <name evidence="13" type="ORF">ELAC_0733</name>
</gene>
<dbReference type="PANTHER" id="PTHR43750:SF3">
    <property type="entry name" value="UDP-GLUCOSE 6-DEHYDROGENASE TUAD"/>
    <property type="match status" value="1"/>
</dbReference>
<evidence type="ECO:0000256" key="10">
    <source>
        <dbReference type="PIRSR" id="PIRSR500134-2"/>
    </source>
</evidence>
<dbReference type="PIRSF" id="PIRSF000124">
    <property type="entry name" value="UDPglc_GDPman_dh"/>
    <property type="match status" value="1"/>
</dbReference>
<dbReference type="InterPro" id="IPR036220">
    <property type="entry name" value="UDP-Glc/GDP-Man_DH_C_sf"/>
</dbReference>
<evidence type="ECO:0000256" key="1">
    <source>
        <dbReference type="ARBA" id="ARBA00004701"/>
    </source>
</evidence>
<evidence type="ECO:0000256" key="8">
    <source>
        <dbReference type="PIRNR" id="PIRNR000124"/>
    </source>
</evidence>
<evidence type="ECO:0000313" key="14">
    <source>
        <dbReference type="Proteomes" id="UP000220251"/>
    </source>
</evidence>
<dbReference type="Pfam" id="PF03720">
    <property type="entry name" value="UDPG_MGDP_dh_C"/>
    <property type="match status" value="1"/>
</dbReference>
<dbReference type="InterPro" id="IPR028357">
    <property type="entry name" value="UDPglc_DH_bac"/>
</dbReference>
<feature type="binding site" evidence="11">
    <location>
        <position position="121"/>
    </location>
    <ligand>
        <name>NAD(+)</name>
        <dbReference type="ChEBI" id="CHEBI:57540"/>
    </ligand>
</feature>
<dbReference type="InterPro" id="IPR008927">
    <property type="entry name" value="6-PGluconate_DH-like_C_sf"/>
</dbReference>
<dbReference type="SUPFAM" id="SSF48179">
    <property type="entry name" value="6-phosphogluconate dehydrogenase C-terminal domain-like"/>
    <property type="match status" value="1"/>
</dbReference>
<feature type="binding site" evidence="11">
    <location>
        <position position="158"/>
    </location>
    <ligand>
        <name>NAD(+)</name>
        <dbReference type="ChEBI" id="CHEBI:57540"/>
    </ligand>
</feature>
<keyword evidence="14" id="KW-1185">Reference proteome</keyword>
<organism evidence="13 14">
    <name type="scientific">Estrella lausannensis</name>
    <dbReference type="NCBI Taxonomy" id="483423"/>
    <lineage>
        <taxon>Bacteria</taxon>
        <taxon>Pseudomonadati</taxon>
        <taxon>Chlamydiota</taxon>
        <taxon>Chlamydiia</taxon>
        <taxon>Parachlamydiales</taxon>
        <taxon>Candidatus Criblamydiaceae</taxon>
        <taxon>Estrella</taxon>
    </lineage>
</organism>
<accession>A0A0H5E4F3</accession>
<feature type="binding site" evidence="10">
    <location>
        <position position="329"/>
    </location>
    <ligand>
        <name>substrate</name>
    </ligand>
</feature>
<evidence type="ECO:0000256" key="2">
    <source>
        <dbReference type="ARBA" id="ARBA00006601"/>
    </source>
</evidence>
<dbReference type="NCBIfam" id="TIGR03026">
    <property type="entry name" value="NDP-sugDHase"/>
    <property type="match status" value="1"/>
</dbReference>
<reference evidence="14" key="1">
    <citation type="submission" date="2015-06" db="EMBL/GenBank/DDBJ databases">
        <authorList>
            <person name="Bertelli C."/>
        </authorList>
    </citation>
    <scope>NUCLEOTIDE SEQUENCE [LARGE SCALE GENOMIC DNA]</scope>
    <source>
        <strain evidence="14">CRIB-30</strain>
    </source>
</reference>
<dbReference type="SUPFAM" id="SSF52413">
    <property type="entry name" value="UDP-glucose/GDP-mannose dehydrogenase C-terminal domain"/>
    <property type="match status" value="1"/>
</dbReference>
<sequence length="460" mass="50054">MEILIIGTGYVGLVTGTCMAEMGHHVICLDINEEKVAQLNQGIIPIYEPGLHELLMRNVASGRLKFTSSYPQSLTDSKVCFLCVDTPVAADGSANLHQIRSASAAIGAHMSGDLLIVVKSTVPPGTASVVQKTVQEALDERGVLYGFDVVSNPEFLKEGNAVNDCLKPDRVVIGTNRAESSEIMKEIYAPFMLNHERLMIMDVASAEITKYASNIMLAARISLMNELAGICEKVGANIDKVRLGVGSDSRIGYQFLYAGAGYGGSCLPKDVKAMISFANGLGYNAEMLQSINRVNERQKHVIFGKMKAYFEKAGGLAGKTFAILGLSFKPDTDDLREASALVLIEELLKAGASVRLFDPVAMPAAKKAVPPGERVFYAKDEISAADGCDAIVLMTEWKQFRFLDFEKVSTVLKKMVFFDGRNQYSPDKMQKIGFDYISIGKKNAYADSLKKTETQIPVTP</sequence>
<keyword evidence="6 8" id="KW-0520">NAD</keyword>
<keyword evidence="5 8" id="KW-0560">Oxidoreductase</keyword>
<feature type="binding site" evidence="11">
    <location>
        <position position="336"/>
    </location>
    <ligand>
        <name>NAD(+)</name>
        <dbReference type="ChEBI" id="CHEBI:57540"/>
    </ligand>
</feature>
<dbReference type="EC" id="1.1.1.22" evidence="3 8"/>
<evidence type="ECO:0000256" key="9">
    <source>
        <dbReference type="PIRSR" id="PIRSR500134-1"/>
    </source>
</evidence>
<feature type="active site" description="Nucleophile" evidence="9">
    <location>
        <position position="266"/>
    </location>
</feature>
<comment type="pathway">
    <text evidence="1">Nucleotide-sugar biosynthesis; UDP-alpha-D-glucuronate biosynthesis; UDP-alpha-D-glucuronate from UDP-alpha-D-glucose: step 1/1.</text>
</comment>
<dbReference type="PANTHER" id="PTHR43750">
    <property type="entry name" value="UDP-GLUCOSE 6-DEHYDROGENASE TUAD"/>
    <property type="match status" value="1"/>
</dbReference>
<comment type="catalytic activity">
    <reaction evidence="7 8">
        <text>UDP-alpha-D-glucose + 2 NAD(+) + H2O = UDP-alpha-D-glucuronate + 2 NADH + 3 H(+)</text>
        <dbReference type="Rhea" id="RHEA:23596"/>
        <dbReference type="ChEBI" id="CHEBI:15377"/>
        <dbReference type="ChEBI" id="CHEBI:15378"/>
        <dbReference type="ChEBI" id="CHEBI:57540"/>
        <dbReference type="ChEBI" id="CHEBI:57945"/>
        <dbReference type="ChEBI" id="CHEBI:58052"/>
        <dbReference type="ChEBI" id="CHEBI:58885"/>
        <dbReference type="EC" id="1.1.1.22"/>
    </reaction>
</comment>
<evidence type="ECO:0000259" key="12">
    <source>
        <dbReference type="SMART" id="SM00984"/>
    </source>
</evidence>
<feature type="binding site" evidence="10">
    <location>
        <begin position="155"/>
        <end position="158"/>
    </location>
    <ligand>
        <name>substrate</name>
    </ligand>
</feature>
<dbReference type="OrthoDB" id="9803238at2"/>
<proteinExistence type="inferred from homology"/>
<dbReference type="InterPro" id="IPR014026">
    <property type="entry name" value="UDP-Glc/GDP-Man_DH_dimer"/>
</dbReference>
<feature type="binding site" evidence="10">
    <location>
        <position position="263"/>
    </location>
    <ligand>
        <name>substrate</name>
    </ligand>
</feature>
<feature type="binding site" evidence="11">
    <location>
        <position position="269"/>
    </location>
    <ligand>
        <name>NAD(+)</name>
        <dbReference type="ChEBI" id="CHEBI:57540"/>
    </ligand>
</feature>
<dbReference type="PIRSF" id="PIRSF500134">
    <property type="entry name" value="UDPglc_DH_bac"/>
    <property type="match status" value="1"/>
</dbReference>
<dbReference type="GO" id="GO:0000271">
    <property type="term" value="P:polysaccharide biosynthetic process"/>
    <property type="evidence" value="ECO:0007669"/>
    <property type="project" value="InterPro"/>
</dbReference>
<dbReference type="Gene3D" id="3.40.50.720">
    <property type="entry name" value="NAD(P)-binding Rossmann-like Domain"/>
    <property type="match status" value="2"/>
</dbReference>
<feature type="domain" description="UDP-glucose/GDP-mannose dehydrogenase C-terminal" evidence="12">
    <location>
        <begin position="322"/>
        <end position="426"/>
    </location>
</feature>